<evidence type="ECO:0000313" key="9">
    <source>
        <dbReference type="Proteomes" id="UP000053989"/>
    </source>
</evidence>
<reference evidence="8 9" key="1">
    <citation type="submission" date="2014-04" db="EMBL/GenBank/DDBJ databases">
        <authorList>
            <consortium name="DOE Joint Genome Institute"/>
            <person name="Kuo A."/>
            <person name="Kohler A."/>
            <person name="Nagy L.G."/>
            <person name="Floudas D."/>
            <person name="Copeland A."/>
            <person name="Barry K.W."/>
            <person name="Cichocki N."/>
            <person name="Veneault-Fourrey C."/>
            <person name="LaButti K."/>
            <person name="Lindquist E.A."/>
            <person name="Lipzen A."/>
            <person name="Lundell T."/>
            <person name="Morin E."/>
            <person name="Murat C."/>
            <person name="Sun H."/>
            <person name="Tunlid A."/>
            <person name="Henrissat B."/>
            <person name="Grigoriev I.V."/>
            <person name="Hibbett D.S."/>
            <person name="Martin F."/>
            <person name="Nordberg H.P."/>
            <person name="Cantor M.N."/>
            <person name="Hua S.X."/>
        </authorList>
    </citation>
    <scope>NUCLEOTIDE SEQUENCE [LARGE SCALE GENOMIC DNA]</scope>
    <source>
        <strain evidence="8 9">Foug A</strain>
    </source>
</reference>
<gene>
    <name evidence="8" type="ORF">SCLCIDRAFT_1223869</name>
</gene>
<dbReference type="CDD" id="cd03401">
    <property type="entry name" value="SPFH_prohibitin"/>
    <property type="match status" value="1"/>
</dbReference>
<feature type="domain" description="Band 7" evidence="7">
    <location>
        <begin position="52"/>
        <end position="213"/>
    </location>
</feature>
<dbReference type="PRINTS" id="PR00679">
    <property type="entry name" value="PROHIBITIN"/>
</dbReference>
<proteinExistence type="inferred from homology"/>
<dbReference type="GO" id="GO:0007005">
    <property type="term" value="P:mitochondrion organization"/>
    <property type="evidence" value="ECO:0007669"/>
    <property type="project" value="TreeGrafter"/>
</dbReference>
<dbReference type="PANTHER" id="PTHR23222">
    <property type="entry name" value="PROHIBITIN"/>
    <property type="match status" value="1"/>
</dbReference>
<dbReference type="OrthoDB" id="275637at2759"/>
<comment type="similarity">
    <text evidence="2 6">Belongs to the prohibitin family.</text>
</comment>
<dbReference type="HOGENOM" id="CLU_047969_0_2_1"/>
<keyword evidence="6" id="KW-1133">Transmembrane helix</keyword>
<dbReference type="Gene3D" id="3.30.479.30">
    <property type="entry name" value="Band 7 domain"/>
    <property type="match status" value="1"/>
</dbReference>
<keyword evidence="6" id="KW-0812">Transmembrane</keyword>
<dbReference type="PANTHER" id="PTHR23222:SF1">
    <property type="entry name" value="PROHIBITIN-2"/>
    <property type="match status" value="1"/>
</dbReference>
<evidence type="ECO:0000256" key="6">
    <source>
        <dbReference type="RuleBase" id="RU366048"/>
    </source>
</evidence>
<dbReference type="GO" id="GO:0000423">
    <property type="term" value="P:mitophagy"/>
    <property type="evidence" value="ECO:0007669"/>
    <property type="project" value="UniProtKB-ARBA"/>
</dbReference>
<dbReference type="EMBL" id="KN822215">
    <property type="protein sequence ID" value="KIM52289.1"/>
    <property type="molecule type" value="Genomic_DNA"/>
</dbReference>
<dbReference type="InterPro" id="IPR000163">
    <property type="entry name" value="Prohibitin"/>
</dbReference>
<reference evidence="9" key="2">
    <citation type="submission" date="2015-01" db="EMBL/GenBank/DDBJ databases">
        <title>Evolutionary Origins and Diversification of the Mycorrhizal Mutualists.</title>
        <authorList>
            <consortium name="DOE Joint Genome Institute"/>
            <consortium name="Mycorrhizal Genomics Consortium"/>
            <person name="Kohler A."/>
            <person name="Kuo A."/>
            <person name="Nagy L.G."/>
            <person name="Floudas D."/>
            <person name="Copeland A."/>
            <person name="Barry K.W."/>
            <person name="Cichocki N."/>
            <person name="Veneault-Fourrey C."/>
            <person name="LaButti K."/>
            <person name="Lindquist E.A."/>
            <person name="Lipzen A."/>
            <person name="Lundell T."/>
            <person name="Morin E."/>
            <person name="Murat C."/>
            <person name="Riley R."/>
            <person name="Ohm R."/>
            <person name="Sun H."/>
            <person name="Tunlid A."/>
            <person name="Henrissat B."/>
            <person name="Grigoriev I.V."/>
            <person name="Hibbett D.S."/>
            <person name="Martin F."/>
        </authorList>
    </citation>
    <scope>NUCLEOTIDE SEQUENCE [LARGE SCALE GENOMIC DNA]</scope>
    <source>
        <strain evidence="9">Foug A</strain>
    </source>
</reference>
<dbReference type="SMART" id="SM00244">
    <property type="entry name" value="PHB"/>
    <property type="match status" value="1"/>
</dbReference>
<dbReference type="Proteomes" id="UP000053989">
    <property type="component" value="Unassembled WGS sequence"/>
</dbReference>
<keyword evidence="5 6" id="KW-0472">Membrane</keyword>
<keyword evidence="3 6" id="KW-0999">Mitochondrion inner membrane</keyword>
<evidence type="ECO:0000256" key="2">
    <source>
        <dbReference type="ARBA" id="ARBA00009658"/>
    </source>
</evidence>
<sequence>MSGQEAFRRFAQQLQRASGPGGGGLPGGSGRFFAGSGLLLALVGGGVLLNASLFNVDGGHRAIKYTRIHGVKDEIYSEGTHIVVPWFETPIVFDIRAKPRSVASLTGTKDLQMVNITCRVLSRPSIQALPQIFRELGKDYDERVLPSIVNEVLKSVVAQFNASQLITQREMVSRLIRENLTQRALRFNIVLDDVSITHVAFSPEFTHAVEAKQVAQQTALRAAFLVDQAIQEKQSIIVRAQGEARSAELIGEAMRNNKGFLDLRRLEAARDIANVLAGSGNRVMLDAHGLLLNVTEDAKELLKVKK</sequence>
<dbReference type="GO" id="GO:0005743">
    <property type="term" value="C:mitochondrial inner membrane"/>
    <property type="evidence" value="ECO:0007669"/>
    <property type="project" value="UniProtKB-SubCell"/>
</dbReference>
<accession>A0A0C3D7A2</accession>
<dbReference type="InParanoid" id="A0A0C3D7A2"/>
<name>A0A0C3D7A2_9AGAM</name>
<organism evidence="8 9">
    <name type="scientific">Scleroderma citrinum Foug A</name>
    <dbReference type="NCBI Taxonomy" id="1036808"/>
    <lineage>
        <taxon>Eukaryota</taxon>
        <taxon>Fungi</taxon>
        <taxon>Dikarya</taxon>
        <taxon>Basidiomycota</taxon>
        <taxon>Agaricomycotina</taxon>
        <taxon>Agaricomycetes</taxon>
        <taxon>Agaricomycetidae</taxon>
        <taxon>Boletales</taxon>
        <taxon>Sclerodermatineae</taxon>
        <taxon>Sclerodermataceae</taxon>
        <taxon>Scleroderma</taxon>
    </lineage>
</organism>
<keyword evidence="4" id="KW-0496">Mitochondrion</keyword>
<evidence type="ECO:0000256" key="3">
    <source>
        <dbReference type="ARBA" id="ARBA00022792"/>
    </source>
</evidence>
<evidence type="ECO:0000256" key="5">
    <source>
        <dbReference type="ARBA" id="ARBA00023136"/>
    </source>
</evidence>
<dbReference type="FunCoup" id="A0A0C3D7A2">
    <property type="interactions" value="604"/>
</dbReference>
<dbReference type="InterPro" id="IPR036013">
    <property type="entry name" value="Band_7/SPFH_dom_sf"/>
</dbReference>
<protein>
    <recommendedName>
        <fullName evidence="6">Prohibitin</fullName>
    </recommendedName>
</protein>
<dbReference type="Pfam" id="PF01145">
    <property type="entry name" value="Band_7"/>
    <property type="match status" value="1"/>
</dbReference>
<evidence type="ECO:0000256" key="4">
    <source>
        <dbReference type="ARBA" id="ARBA00023128"/>
    </source>
</evidence>
<dbReference type="AlphaFoldDB" id="A0A0C3D7A2"/>
<evidence type="ECO:0000313" key="8">
    <source>
        <dbReference type="EMBL" id="KIM52289.1"/>
    </source>
</evidence>
<dbReference type="FunFam" id="3.30.479.30:FF:000001">
    <property type="entry name" value="Prohibitin 2"/>
    <property type="match status" value="1"/>
</dbReference>
<feature type="transmembrane region" description="Helical" evidence="6">
    <location>
        <begin position="32"/>
        <end position="54"/>
    </location>
</feature>
<comment type="subcellular location">
    <subcellularLocation>
        <location evidence="1 6">Mitochondrion inner membrane</location>
    </subcellularLocation>
</comment>
<dbReference type="STRING" id="1036808.A0A0C3D7A2"/>
<dbReference type="SUPFAM" id="SSF117892">
    <property type="entry name" value="Band 7/SPFH domain"/>
    <property type="match status" value="1"/>
</dbReference>
<dbReference type="InterPro" id="IPR001107">
    <property type="entry name" value="Band_7"/>
</dbReference>
<keyword evidence="9" id="KW-1185">Reference proteome</keyword>
<evidence type="ECO:0000259" key="7">
    <source>
        <dbReference type="SMART" id="SM00244"/>
    </source>
</evidence>
<evidence type="ECO:0000256" key="1">
    <source>
        <dbReference type="ARBA" id="ARBA00004273"/>
    </source>
</evidence>